<accession>C9SYY7</accession>
<dbReference type="KEGG" id="val:VDBG_10112"/>
<evidence type="ECO:0000256" key="1">
    <source>
        <dbReference type="SAM" id="MobiDB-lite"/>
    </source>
</evidence>
<evidence type="ECO:0000313" key="3">
    <source>
        <dbReference type="Proteomes" id="UP000008698"/>
    </source>
</evidence>
<keyword evidence="3" id="KW-1185">Reference proteome</keyword>
<dbReference type="OrthoDB" id="4853973at2759"/>
<feature type="region of interest" description="Disordered" evidence="1">
    <location>
        <begin position="85"/>
        <end position="105"/>
    </location>
</feature>
<reference evidence="3" key="1">
    <citation type="journal article" date="2011" name="PLoS Pathog.">
        <title>Comparative genomics yields insights into niche adaptation of plant vascular wilt pathogens.</title>
        <authorList>
            <person name="Klosterman S.J."/>
            <person name="Subbarao K.V."/>
            <person name="Kang S."/>
            <person name="Veronese P."/>
            <person name="Gold S.E."/>
            <person name="Thomma B.P.H.J."/>
            <person name="Chen Z."/>
            <person name="Henrissat B."/>
            <person name="Lee Y.-H."/>
            <person name="Park J."/>
            <person name="Garcia-Pedrajas M.D."/>
            <person name="Barbara D.J."/>
            <person name="Anchieta A."/>
            <person name="de Jonge R."/>
            <person name="Santhanam P."/>
            <person name="Maruthachalam K."/>
            <person name="Atallah Z."/>
            <person name="Amyotte S.G."/>
            <person name="Paz Z."/>
            <person name="Inderbitzin P."/>
            <person name="Hayes R.J."/>
            <person name="Heiman D.I."/>
            <person name="Young S."/>
            <person name="Zeng Q."/>
            <person name="Engels R."/>
            <person name="Galagan J."/>
            <person name="Cuomo C.A."/>
            <person name="Dobinson K.F."/>
            <person name="Ma L.-J."/>
        </authorList>
    </citation>
    <scope>NUCLEOTIDE SEQUENCE [LARGE SCALE GENOMIC DNA]</scope>
    <source>
        <strain evidence="3">VaMs.102 / ATCC MYA-4576 / FGSC 10136</strain>
    </source>
</reference>
<dbReference type="HOGENOM" id="CLU_863811_0_0_1"/>
<feature type="region of interest" description="Disordered" evidence="1">
    <location>
        <begin position="265"/>
        <end position="322"/>
    </location>
</feature>
<dbReference type="RefSeq" id="XP_002999653.1">
    <property type="nucleotide sequence ID" value="XM_002999607.1"/>
</dbReference>
<gene>
    <name evidence="2" type="ORF">VDBG_10112</name>
</gene>
<protein>
    <submittedName>
        <fullName evidence="2">Predicted protein</fullName>
    </submittedName>
</protein>
<dbReference type="GeneID" id="9533573"/>
<proteinExistence type="predicted"/>
<dbReference type="Proteomes" id="UP000008698">
    <property type="component" value="Unassembled WGS sequence"/>
</dbReference>
<dbReference type="EMBL" id="DS985232">
    <property type="protein sequence ID" value="EEY24002.1"/>
    <property type="molecule type" value="Genomic_DNA"/>
</dbReference>
<evidence type="ECO:0000313" key="2">
    <source>
        <dbReference type="EMBL" id="EEY24002.1"/>
    </source>
</evidence>
<name>C9SYY7_VERA1</name>
<dbReference type="AlphaFoldDB" id="C9SYY7"/>
<sequence length="322" mass="32977">MVDTNVDTTVATTVSPGDGTTLDAMLTWKSDDDSSAGGRLACAPGGVCPSRGAPADVVDAAAEDCPVLVEEWLAVGDACNPVVEVANASDPDPDSVAPVGGAPSDSGAEPSALVVVIALLEPGALLDASRKSVVVCVTSVGTVETNVVDDRTIVASELRVTTDSDTHPILPTFASARLGSPATPGDRGHHSLRAASHAACCIAHGTAPRERTNVLGRHHRPAGLEGDDGTRHADAGAVVQGQHAGVDEREKEEELHRLGVGRHWASGTGLTSIAGRQLSDGNCQTSKAKSRTAADAPGTRPLPQDDASPRSAFYDPSRPYKT</sequence>
<organism evidence="3">
    <name type="scientific">Verticillium alfalfae (strain VaMs.102 / ATCC MYA-4576 / FGSC 10136)</name>
    <name type="common">Verticillium wilt of alfalfa</name>
    <name type="synonym">Verticillium albo-atrum</name>
    <dbReference type="NCBI Taxonomy" id="526221"/>
    <lineage>
        <taxon>Eukaryota</taxon>
        <taxon>Fungi</taxon>
        <taxon>Dikarya</taxon>
        <taxon>Ascomycota</taxon>
        <taxon>Pezizomycotina</taxon>
        <taxon>Sordariomycetes</taxon>
        <taxon>Hypocreomycetidae</taxon>
        <taxon>Glomerellales</taxon>
        <taxon>Plectosphaerellaceae</taxon>
        <taxon>Verticillium</taxon>
    </lineage>
</organism>